<evidence type="ECO:0000259" key="2">
    <source>
        <dbReference type="Pfam" id="PF17107"/>
    </source>
</evidence>
<feature type="signal peptide" evidence="1">
    <location>
        <begin position="1"/>
        <end position="19"/>
    </location>
</feature>
<name>A0AAN6NMC4_9PEZI</name>
<accession>A0AAN6NMC4</accession>
<comment type="caution">
    <text evidence="3">The sequence shown here is derived from an EMBL/GenBank/DDBJ whole genome shotgun (WGS) entry which is preliminary data.</text>
</comment>
<dbReference type="Proteomes" id="UP001303222">
    <property type="component" value="Unassembled WGS sequence"/>
</dbReference>
<organism evidence="3 4">
    <name type="scientific">Pseudoneurospora amorphoporcata</name>
    <dbReference type="NCBI Taxonomy" id="241081"/>
    <lineage>
        <taxon>Eukaryota</taxon>
        <taxon>Fungi</taxon>
        <taxon>Dikarya</taxon>
        <taxon>Ascomycota</taxon>
        <taxon>Pezizomycotina</taxon>
        <taxon>Sordariomycetes</taxon>
        <taxon>Sordariomycetidae</taxon>
        <taxon>Sordariales</taxon>
        <taxon>Sordariaceae</taxon>
        <taxon>Pseudoneurospora</taxon>
    </lineage>
</organism>
<feature type="domain" description="NACHT-NTPase and P-loop NTPases N-terminal" evidence="2">
    <location>
        <begin position="11"/>
        <end position="143"/>
    </location>
</feature>
<dbReference type="InterPro" id="IPR031352">
    <property type="entry name" value="SesA"/>
</dbReference>
<reference evidence="3" key="1">
    <citation type="journal article" date="2023" name="Mol. Phylogenet. Evol.">
        <title>Genome-scale phylogeny and comparative genomics of the fungal order Sordariales.</title>
        <authorList>
            <person name="Hensen N."/>
            <person name="Bonometti L."/>
            <person name="Westerberg I."/>
            <person name="Brannstrom I.O."/>
            <person name="Guillou S."/>
            <person name="Cros-Aarteil S."/>
            <person name="Calhoun S."/>
            <person name="Haridas S."/>
            <person name="Kuo A."/>
            <person name="Mondo S."/>
            <person name="Pangilinan J."/>
            <person name="Riley R."/>
            <person name="LaButti K."/>
            <person name="Andreopoulos B."/>
            <person name="Lipzen A."/>
            <person name="Chen C."/>
            <person name="Yan M."/>
            <person name="Daum C."/>
            <person name="Ng V."/>
            <person name="Clum A."/>
            <person name="Steindorff A."/>
            <person name="Ohm R.A."/>
            <person name="Martin F."/>
            <person name="Silar P."/>
            <person name="Natvig D.O."/>
            <person name="Lalanne C."/>
            <person name="Gautier V."/>
            <person name="Ament-Velasquez S.L."/>
            <person name="Kruys A."/>
            <person name="Hutchinson M.I."/>
            <person name="Powell A.J."/>
            <person name="Barry K."/>
            <person name="Miller A.N."/>
            <person name="Grigoriev I.V."/>
            <person name="Debuchy R."/>
            <person name="Gladieux P."/>
            <person name="Hiltunen Thoren M."/>
            <person name="Johannesson H."/>
        </authorList>
    </citation>
    <scope>NUCLEOTIDE SEQUENCE</scope>
    <source>
        <strain evidence="3">CBS 626.80</strain>
    </source>
</reference>
<evidence type="ECO:0000256" key="1">
    <source>
        <dbReference type="SAM" id="SignalP"/>
    </source>
</evidence>
<keyword evidence="4" id="KW-1185">Reference proteome</keyword>
<proteinExistence type="predicted"/>
<keyword evidence="1" id="KW-0732">Signal</keyword>
<dbReference type="Pfam" id="PF17107">
    <property type="entry name" value="SesA"/>
    <property type="match status" value="1"/>
</dbReference>
<gene>
    <name evidence="3" type="ORF">QBC32DRAFT_270226</name>
</gene>
<sequence length="233" mass="26257">MSAVEVVSLLSTIISIVSAAIDLYDAYQDINGLPDVVKYALAQFHFVKDTLETVRNDVDEHRRNPNPKSYQAMKEILRSCEAKISSLDKIFSAIIPRPQKDTKTQPSFRQRFSRFTSAVSFTFNRGKKVEYLMKGVRQDIKLLAYNRILSPATRDQIKDTTERELGVPGLPSLPLSYLRHVRSSQDVAAGQTFDTRIQALATSEATAIQADRIQPPGPSLVRWHSAMARTFKQ</sequence>
<reference evidence="3" key="2">
    <citation type="submission" date="2023-06" db="EMBL/GenBank/DDBJ databases">
        <authorList>
            <consortium name="Lawrence Berkeley National Laboratory"/>
            <person name="Mondo S.J."/>
            <person name="Hensen N."/>
            <person name="Bonometti L."/>
            <person name="Westerberg I."/>
            <person name="Brannstrom I.O."/>
            <person name="Guillou S."/>
            <person name="Cros-Aarteil S."/>
            <person name="Calhoun S."/>
            <person name="Haridas S."/>
            <person name="Kuo A."/>
            <person name="Pangilinan J."/>
            <person name="Riley R."/>
            <person name="Labutti K."/>
            <person name="Andreopoulos B."/>
            <person name="Lipzen A."/>
            <person name="Chen C."/>
            <person name="Yanf M."/>
            <person name="Daum C."/>
            <person name="Ng V."/>
            <person name="Clum A."/>
            <person name="Steindorff A."/>
            <person name="Ohm R."/>
            <person name="Martin F."/>
            <person name="Silar P."/>
            <person name="Natvig D."/>
            <person name="Lalanne C."/>
            <person name="Gautier V."/>
            <person name="Ament-Velasquez S.L."/>
            <person name="Kruys A."/>
            <person name="Hutchinson M.I."/>
            <person name="Powell A.J."/>
            <person name="Barry K."/>
            <person name="Miller A.N."/>
            <person name="Grigoriev I.V."/>
            <person name="Debuchy R."/>
            <person name="Gladieux P."/>
            <person name="Thoren M.H."/>
            <person name="Johannesson H."/>
        </authorList>
    </citation>
    <scope>NUCLEOTIDE SEQUENCE</scope>
    <source>
        <strain evidence="3">CBS 626.80</strain>
    </source>
</reference>
<dbReference type="AlphaFoldDB" id="A0AAN6NMC4"/>
<feature type="chain" id="PRO_5042920582" description="NACHT-NTPase and P-loop NTPases N-terminal domain-containing protein" evidence="1">
    <location>
        <begin position="20"/>
        <end position="233"/>
    </location>
</feature>
<dbReference type="EMBL" id="MU859319">
    <property type="protein sequence ID" value="KAK3947729.1"/>
    <property type="molecule type" value="Genomic_DNA"/>
</dbReference>
<protein>
    <recommendedName>
        <fullName evidence="2">NACHT-NTPase and P-loop NTPases N-terminal domain-containing protein</fullName>
    </recommendedName>
</protein>
<evidence type="ECO:0000313" key="3">
    <source>
        <dbReference type="EMBL" id="KAK3947729.1"/>
    </source>
</evidence>
<evidence type="ECO:0000313" key="4">
    <source>
        <dbReference type="Proteomes" id="UP001303222"/>
    </source>
</evidence>